<accession>A0ABS8AU17</accession>
<reference evidence="2" key="1">
    <citation type="submission" date="2021-10" db="EMBL/GenBank/DDBJ databases">
        <authorList>
            <person name="Dean J.D."/>
            <person name="Kim M.K."/>
            <person name="Newey C.N."/>
            <person name="Stoker T.S."/>
            <person name="Thompson D.W."/>
            <person name="Grose J.H."/>
        </authorList>
    </citation>
    <scope>NUCLEOTIDE SEQUENCE</scope>
    <source>
        <strain evidence="2">BT178</strain>
    </source>
</reference>
<proteinExistence type="predicted"/>
<evidence type="ECO:0000313" key="3">
    <source>
        <dbReference type="Proteomes" id="UP001165296"/>
    </source>
</evidence>
<keyword evidence="1" id="KW-0732">Signal</keyword>
<dbReference type="Proteomes" id="UP001165296">
    <property type="component" value="Unassembled WGS sequence"/>
</dbReference>
<protein>
    <recommendedName>
        <fullName evidence="4">VCBS repeat-containing protein</fullName>
    </recommendedName>
</protein>
<evidence type="ECO:0008006" key="4">
    <source>
        <dbReference type="Google" id="ProtNLM"/>
    </source>
</evidence>
<feature type="signal peptide" evidence="1">
    <location>
        <begin position="1"/>
        <end position="19"/>
    </location>
</feature>
<comment type="caution">
    <text evidence="2">The sequence shown here is derived from an EMBL/GenBank/DDBJ whole genome shotgun (WGS) entry which is preliminary data.</text>
</comment>
<evidence type="ECO:0000313" key="2">
    <source>
        <dbReference type="EMBL" id="MCB2409234.1"/>
    </source>
</evidence>
<sequence>MKALVVTLLASLAVCPAVAQTRAVPKVATQGRALRAFIPAGYDTLPGGRALGDLNHDGRPDVALVLRPQAETQDGYDGETMPGRILLVLFGAAPGYTLAERAGRVMITKDGGGQYGDPFAGLTISKGVLTVHHYGGSSWRWSVVSKFRYQQGHFYLIGETTILSRTSGDCESVDGSPGGELHDTNFLTGEYEIRKISEACRVLLHRKGRHPPVALRRLADYTPAP</sequence>
<dbReference type="EMBL" id="JAJADR010000004">
    <property type="protein sequence ID" value="MCB2409234.1"/>
    <property type="molecule type" value="Genomic_DNA"/>
</dbReference>
<evidence type="ECO:0000256" key="1">
    <source>
        <dbReference type="SAM" id="SignalP"/>
    </source>
</evidence>
<organism evidence="2 3">
    <name type="scientific">Hymenobacter lucidus</name>
    <dbReference type="NCBI Taxonomy" id="2880930"/>
    <lineage>
        <taxon>Bacteria</taxon>
        <taxon>Pseudomonadati</taxon>
        <taxon>Bacteroidota</taxon>
        <taxon>Cytophagia</taxon>
        <taxon>Cytophagales</taxon>
        <taxon>Hymenobacteraceae</taxon>
        <taxon>Hymenobacter</taxon>
    </lineage>
</organism>
<feature type="chain" id="PRO_5046033337" description="VCBS repeat-containing protein" evidence="1">
    <location>
        <begin position="20"/>
        <end position="225"/>
    </location>
</feature>
<keyword evidence="3" id="KW-1185">Reference proteome</keyword>
<gene>
    <name evidence="2" type="ORF">LGH74_14680</name>
</gene>
<name>A0ABS8AU17_9BACT</name>
<dbReference type="RefSeq" id="WP_226176807.1">
    <property type="nucleotide sequence ID" value="NZ_JAJADR010000004.1"/>
</dbReference>